<dbReference type="SMART" id="SM00382">
    <property type="entry name" value="AAA"/>
    <property type="match status" value="1"/>
</dbReference>
<evidence type="ECO:0000259" key="4">
    <source>
        <dbReference type="PROSITE" id="PS50893"/>
    </source>
</evidence>
<dbReference type="PANTHER" id="PTHR42788">
    <property type="entry name" value="TAURINE IMPORT ATP-BINDING PROTEIN-RELATED"/>
    <property type="match status" value="1"/>
</dbReference>
<organism evidence="5 6">
    <name type="scientific">Xylanibacillus composti</name>
    <dbReference type="NCBI Taxonomy" id="1572762"/>
    <lineage>
        <taxon>Bacteria</taxon>
        <taxon>Bacillati</taxon>
        <taxon>Bacillota</taxon>
        <taxon>Bacilli</taxon>
        <taxon>Bacillales</taxon>
        <taxon>Paenibacillaceae</taxon>
        <taxon>Xylanibacillus</taxon>
    </lineage>
</organism>
<reference evidence="5" key="1">
    <citation type="submission" date="2021-04" db="EMBL/GenBank/DDBJ databases">
        <title>Draft genome sequence of Xylanibacillus composti strain K13.</title>
        <authorList>
            <person name="Uke A."/>
            <person name="Chhe C."/>
            <person name="Baramee S."/>
            <person name="Kosugi A."/>
        </authorList>
    </citation>
    <scope>NUCLEOTIDE SEQUENCE</scope>
    <source>
        <strain evidence="5">K13</strain>
    </source>
</reference>
<accession>A0A8J4GZV1</accession>
<dbReference type="SUPFAM" id="SSF52540">
    <property type="entry name" value="P-loop containing nucleoside triphosphate hydrolases"/>
    <property type="match status" value="1"/>
</dbReference>
<dbReference type="GO" id="GO:0016887">
    <property type="term" value="F:ATP hydrolysis activity"/>
    <property type="evidence" value="ECO:0007669"/>
    <property type="project" value="InterPro"/>
</dbReference>
<evidence type="ECO:0000256" key="2">
    <source>
        <dbReference type="ARBA" id="ARBA00022741"/>
    </source>
</evidence>
<keyword evidence="2" id="KW-0547">Nucleotide-binding</keyword>
<dbReference type="CDD" id="cd03293">
    <property type="entry name" value="ABC_NrtD_SsuB_transporters"/>
    <property type="match status" value="1"/>
</dbReference>
<name>A0A8J4GZV1_9BACL</name>
<dbReference type="EMBL" id="BOVK01000014">
    <property type="protein sequence ID" value="GIQ68282.1"/>
    <property type="molecule type" value="Genomic_DNA"/>
</dbReference>
<dbReference type="InterPro" id="IPR017871">
    <property type="entry name" value="ABC_transporter-like_CS"/>
</dbReference>
<dbReference type="PROSITE" id="PS50893">
    <property type="entry name" value="ABC_TRANSPORTER_2"/>
    <property type="match status" value="1"/>
</dbReference>
<dbReference type="InterPro" id="IPR027417">
    <property type="entry name" value="P-loop_NTPase"/>
</dbReference>
<proteinExistence type="predicted"/>
<dbReference type="GO" id="GO:0005524">
    <property type="term" value="F:ATP binding"/>
    <property type="evidence" value="ECO:0007669"/>
    <property type="project" value="UniProtKB-KW"/>
</dbReference>
<sequence>MEDAVRMQGVTYVYVTDREATLAVENIDLSVRPGEFVSLVGPSGCGKTTLLSLIAGLMRPTRGEVQVGGKTITDPSPRVGYMLQQDYLFPWKTILDNALTGLRLMGRLNPETRQYTKHLLHEMGLGHSEDWYPQQLSGGMRQRAALVRTLAAKPELLLLDEPFSALDYQTKLQLEDLVSETLKTHCKTAILVTHDISEAIAMSDRIIVLDRNPGRIRKEIAVPDPIRQAIPFQAREAPGFHELFNQIWNELLEISGEEAQHEQPAET</sequence>
<dbReference type="InterPro" id="IPR003439">
    <property type="entry name" value="ABC_transporter-like_ATP-bd"/>
</dbReference>
<dbReference type="InterPro" id="IPR050166">
    <property type="entry name" value="ABC_transporter_ATP-bind"/>
</dbReference>
<evidence type="ECO:0000313" key="6">
    <source>
        <dbReference type="Proteomes" id="UP000677918"/>
    </source>
</evidence>
<evidence type="ECO:0000256" key="3">
    <source>
        <dbReference type="ARBA" id="ARBA00022840"/>
    </source>
</evidence>
<dbReference type="Pfam" id="PF00005">
    <property type="entry name" value="ABC_tran"/>
    <property type="match status" value="1"/>
</dbReference>
<feature type="domain" description="ABC transporter" evidence="4">
    <location>
        <begin position="5"/>
        <end position="236"/>
    </location>
</feature>
<dbReference type="PROSITE" id="PS00211">
    <property type="entry name" value="ABC_TRANSPORTER_1"/>
    <property type="match status" value="1"/>
</dbReference>
<dbReference type="AlphaFoldDB" id="A0A8J4GZV1"/>
<dbReference type="InterPro" id="IPR003593">
    <property type="entry name" value="AAA+_ATPase"/>
</dbReference>
<protein>
    <submittedName>
        <fullName evidence="5">ABC transporter ATP-binding protein</fullName>
    </submittedName>
</protein>
<keyword evidence="3 5" id="KW-0067">ATP-binding</keyword>
<comment type="caution">
    <text evidence="5">The sequence shown here is derived from an EMBL/GenBank/DDBJ whole genome shotgun (WGS) entry which is preliminary data.</text>
</comment>
<evidence type="ECO:0000256" key="1">
    <source>
        <dbReference type="ARBA" id="ARBA00022448"/>
    </source>
</evidence>
<dbReference type="Proteomes" id="UP000677918">
    <property type="component" value="Unassembled WGS sequence"/>
</dbReference>
<keyword evidence="6" id="KW-1185">Reference proteome</keyword>
<evidence type="ECO:0000313" key="5">
    <source>
        <dbReference type="EMBL" id="GIQ68282.1"/>
    </source>
</evidence>
<dbReference type="Gene3D" id="3.40.50.300">
    <property type="entry name" value="P-loop containing nucleotide triphosphate hydrolases"/>
    <property type="match status" value="1"/>
</dbReference>
<gene>
    <name evidence="5" type="ORF">XYCOK13_11060</name>
</gene>
<keyword evidence="1" id="KW-0813">Transport</keyword>
<dbReference type="PANTHER" id="PTHR42788:SF21">
    <property type="entry name" value="ABC TRANSPORTER ATP-BINDING PROTEIN"/>
    <property type="match status" value="1"/>
</dbReference>